<dbReference type="SUPFAM" id="SSF53474">
    <property type="entry name" value="alpha/beta-Hydrolases"/>
    <property type="match status" value="1"/>
</dbReference>
<proteinExistence type="inferred from homology"/>
<sequence length="322" mass="37180">MHGLLSSSADWVVTLPGRALGYVLADAGYDVWLGNFRGNTFSKRHVRYDTTSKEFWDFSWHENGEFDLPAMIDYILNETRREQLYYAGHSMGTTAFFVMTSVRPEYNRKIRVMCALSSVTFMNHMESPIIRNIAWTNRGDEWLLNALGIYEFLPNNEIIDAATRKACQDNAPTQEVCSNVMFLIAGWDSQQLNKTQLPVILSHFPGGASTKQILHYAQEVVSGQFRQWDYGVISNSYFYGSSKPPNYNLTRVTAPVAIFYSDNDWLSNIIDVKRLQALLTRSVVRMIKVPWNKFNHLDYMWAIDAKRLVYDTVIQTFREYPL</sequence>
<keyword evidence="5" id="KW-0443">Lipid metabolism</keyword>
<evidence type="ECO:0000256" key="6">
    <source>
        <dbReference type="ARBA" id="ARBA00023180"/>
    </source>
</evidence>
<evidence type="ECO:0000313" key="9">
    <source>
        <dbReference type="Proteomes" id="UP001378592"/>
    </source>
</evidence>
<dbReference type="GO" id="GO:0016787">
    <property type="term" value="F:hydrolase activity"/>
    <property type="evidence" value="ECO:0007669"/>
    <property type="project" value="UniProtKB-KW"/>
</dbReference>
<evidence type="ECO:0000256" key="3">
    <source>
        <dbReference type="ARBA" id="ARBA00022801"/>
    </source>
</evidence>
<keyword evidence="3" id="KW-0378">Hydrolase</keyword>
<keyword evidence="9" id="KW-1185">Reference proteome</keyword>
<comment type="similarity">
    <text evidence="1">Belongs to the AB hydrolase superfamily. Lipase family.</text>
</comment>
<evidence type="ECO:0000259" key="7">
    <source>
        <dbReference type="Pfam" id="PF00561"/>
    </source>
</evidence>
<reference evidence="8 9" key="1">
    <citation type="submission" date="2024-03" db="EMBL/GenBank/DDBJ databases">
        <title>The genome assembly and annotation of the cricket Gryllus longicercus Weissman &amp; Gray.</title>
        <authorList>
            <person name="Szrajer S."/>
            <person name="Gray D."/>
            <person name="Ylla G."/>
        </authorList>
    </citation>
    <scope>NUCLEOTIDE SEQUENCE [LARGE SCALE GENOMIC DNA]</scope>
    <source>
        <strain evidence="8">DAG 2021-001</strain>
        <tissue evidence="8">Whole body minus gut</tissue>
    </source>
</reference>
<evidence type="ECO:0000313" key="8">
    <source>
        <dbReference type="EMBL" id="KAK7792446.1"/>
    </source>
</evidence>
<dbReference type="InterPro" id="IPR029058">
    <property type="entry name" value="AB_hydrolase_fold"/>
</dbReference>
<accession>A0AAN9VCL6</accession>
<evidence type="ECO:0000256" key="1">
    <source>
        <dbReference type="ARBA" id="ARBA00010701"/>
    </source>
</evidence>
<dbReference type="EMBL" id="JAZDUA010000448">
    <property type="protein sequence ID" value="KAK7792446.1"/>
    <property type="molecule type" value="Genomic_DNA"/>
</dbReference>
<name>A0AAN9VCL6_9ORTH</name>
<gene>
    <name evidence="8" type="ORF">R5R35_001035</name>
</gene>
<dbReference type="Proteomes" id="UP001378592">
    <property type="component" value="Unassembled WGS sequence"/>
</dbReference>
<dbReference type="Pfam" id="PF00561">
    <property type="entry name" value="Abhydrolase_1"/>
    <property type="match status" value="1"/>
</dbReference>
<keyword evidence="6" id="KW-0325">Glycoprotein</keyword>
<evidence type="ECO:0000256" key="5">
    <source>
        <dbReference type="ARBA" id="ARBA00023098"/>
    </source>
</evidence>
<dbReference type="AlphaFoldDB" id="A0AAN9VCL6"/>
<dbReference type="InterPro" id="IPR000073">
    <property type="entry name" value="AB_hydrolase_1"/>
</dbReference>
<feature type="domain" description="AB hydrolase-1" evidence="7">
    <location>
        <begin position="2"/>
        <end position="281"/>
    </location>
</feature>
<dbReference type="Gene3D" id="3.40.50.1820">
    <property type="entry name" value="alpha/beta hydrolase"/>
    <property type="match status" value="1"/>
</dbReference>
<dbReference type="PANTHER" id="PTHR11005">
    <property type="entry name" value="LYSOSOMAL ACID LIPASE-RELATED"/>
    <property type="match status" value="1"/>
</dbReference>
<organism evidence="8 9">
    <name type="scientific">Gryllus longicercus</name>
    <dbReference type="NCBI Taxonomy" id="2509291"/>
    <lineage>
        <taxon>Eukaryota</taxon>
        <taxon>Metazoa</taxon>
        <taxon>Ecdysozoa</taxon>
        <taxon>Arthropoda</taxon>
        <taxon>Hexapoda</taxon>
        <taxon>Insecta</taxon>
        <taxon>Pterygota</taxon>
        <taxon>Neoptera</taxon>
        <taxon>Polyneoptera</taxon>
        <taxon>Orthoptera</taxon>
        <taxon>Ensifera</taxon>
        <taxon>Gryllidea</taxon>
        <taxon>Grylloidea</taxon>
        <taxon>Gryllidae</taxon>
        <taxon>Gryllinae</taxon>
        <taxon>Gryllus</taxon>
    </lineage>
</organism>
<protein>
    <recommendedName>
        <fullName evidence="7">AB hydrolase-1 domain-containing protein</fullName>
    </recommendedName>
</protein>
<keyword evidence="2" id="KW-0732">Signal</keyword>
<evidence type="ECO:0000256" key="4">
    <source>
        <dbReference type="ARBA" id="ARBA00022963"/>
    </source>
</evidence>
<dbReference type="FunFam" id="3.40.50.1820:FF:000057">
    <property type="entry name" value="Lipase"/>
    <property type="match status" value="1"/>
</dbReference>
<evidence type="ECO:0000256" key="2">
    <source>
        <dbReference type="ARBA" id="ARBA00022729"/>
    </source>
</evidence>
<keyword evidence="4" id="KW-0442">Lipid degradation</keyword>
<comment type="caution">
    <text evidence="8">The sequence shown here is derived from an EMBL/GenBank/DDBJ whole genome shotgun (WGS) entry which is preliminary data.</text>
</comment>
<dbReference type="GO" id="GO:0016042">
    <property type="term" value="P:lipid catabolic process"/>
    <property type="evidence" value="ECO:0007669"/>
    <property type="project" value="UniProtKB-KW"/>
</dbReference>